<name>A0A1W6K0I8_9CREN</name>
<sequence length="170" mass="19568">MYCGIDLAVKRKTAVAKLFEGKIEYLFLFSDNEIIEYCKESKIVAINSPLSFSQGFREVDKAMIRKGYRVLPPSFMRSLVERAIRIKTEFKQVIETHPTSSLKKLKINWKNFSNIKDEVDAIICALTAYSYDLGVAEEISAIDGKIYLLPENISITKDKANNLYFFKFKK</sequence>
<proteinExistence type="predicted"/>
<dbReference type="KEGG" id="aman:B6F84_08345"/>
<evidence type="ECO:0000313" key="1">
    <source>
        <dbReference type="EMBL" id="ARM76029.1"/>
    </source>
</evidence>
<dbReference type="STRING" id="282676.B6F84_08345"/>
<gene>
    <name evidence="1" type="ORF">B6F84_08345</name>
</gene>
<dbReference type="Proteomes" id="UP000193404">
    <property type="component" value="Chromosome"/>
</dbReference>
<evidence type="ECO:0000313" key="2">
    <source>
        <dbReference type="Proteomes" id="UP000193404"/>
    </source>
</evidence>
<dbReference type="AlphaFoldDB" id="A0A1W6K0I8"/>
<keyword evidence="2" id="KW-1185">Reference proteome</keyword>
<dbReference type="EMBL" id="CP020477">
    <property type="protein sequence ID" value="ARM76029.1"/>
    <property type="molecule type" value="Genomic_DNA"/>
</dbReference>
<dbReference type="PIRSF" id="PIRSF024051">
    <property type="entry name" value="DUF429"/>
    <property type="match status" value="1"/>
</dbReference>
<evidence type="ECO:0008006" key="3">
    <source>
        <dbReference type="Google" id="ProtNLM"/>
    </source>
</evidence>
<dbReference type="InterPro" id="IPR018036">
    <property type="entry name" value="DUF429_subgr"/>
</dbReference>
<accession>A0A1W6K0I8</accession>
<reference evidence="1 2" key="1">
    <citation type="submission" date="2017-03" db="EMBL/GenBank/DDBJ databases">
        <title>Sulfur activation and transportation mechanism of thermophilic Archaea Acidianus manzaensis YN-25.</title>
        <authorList>
            <person name="Ma Y."/>
            <person name="Yang Y."/>
            <person name="Xia J."/>
        </authorList>
    </citation>
    <scope>NUCLEOTIDE SEQUENCE [LARGE SCALE GENOMIC DNA]</scope>
    <source>
        <strain evidence="1 2">YN-25</strain>
    </source>
</reference>
<organism evidence="1 2">
    <name type="scientific">Acidianus manzaensis</name>
    <dbReference type="NCBI Taxonomy" id="282676"/>
    <lineage>
        <taxon>Archaea</taxon>
        <taxon>Thermoproteota</taxon>
        <taxon>Thermoprotei</taxon>
        <taxon>Sulfolobales</taxon>
        <taxon>Sulfolobaceae</taxon>
        <taxon>Acidianus</taxon>
    </lineage>
</organism>
<protein>
    <recommendedName>
        <fullName evidence="3">DUF429 domain-containing protein</fullName>
    </recommendedName>
</protein>